<name>A0A1W1X8T4_9BACT</name>
<feature type="signal peptide" evidence="2">
    <location>
        <begin position="1"/>
        <end position="29"/>
    </location>
</feature>
<dbReference type="OrthoDB" id="9848878at2"/>
<evidence type="ECO:0000256" key="2">
    <source>
        <dbReference type="SAM" id="SignalP"/>
    </source>
</evidence>
<dbReference type="InterPro" id="IPR029046">
    <property type="entry name" value="LolA/LolB/LppX"/>
</dbReference>
<keyword evidence="3" id="KW-0449">Lipoprotein</keyword>
<dbReference type="RefSeq" id="WP_084056522.1">
    <property type="nucleotide sequence ID" value="NZ_FWXF01000003.1"/>
</dbReference>
<proteinExistence type="predicted"/>
<evidence type="ECO:0000256" key="1">
    <source>
        <dbReference type="ARBA" id="ARBA00022729"/>
    </source>
</evidence>
<gene>
    <name evidence="3" type="ORF">SAMN02746041_00805</name>
</gene>
<reference evidence="3 4" key="1">
    <citation type="submission" date="2017-04" db="EMBL/GenBank/DDBJ databases">
        <authorList>
            <person name="Afonso C.L."/>
            <person name="Miller P.J."/>
            <person name="Scott M.A."/>
            <person name="Spackman E."/>
            <person name="Goraichik I."/>
            <person name="Dimitrov K.M."/>
            <person name="Suarez D.L."/>
            <person name="Swayne D.E."/>
        </authorList>
    </citation>
    <scope>NUCLEOTIDE SEQUENCE [LARGE SCALE GENOMIC DNA]</scope>
    <source>
        <strain evidence="3 4">DSM 13146</strain>
    </source>
</reference>
<dbReference type="PROSITE" id="PS51257">
    <property type="entry name" value="PROKAR_LIPOPROTEIN"/>
    <property type="match status" value="1"/>
</dbReference>
<keyword evidence="4" id="KW-1185">Reference proteome</keyword>
<keyword evidence="1 2" id="KW-0732">Signal</keyword>
<protein>
    <submittedName>
        <fullName evidence="3">Outer membrane lipoprotein LolB</fullName>
    </submittedName>
</protein>
<dbReference type="EMBL" id="FWXF01000003">
    <property type="protein sequence ID" value="SMC20088.1"/>
    <property type="molecule type" value="Genomic_DNA"/>
</dbReference>
<evidence type="ECO:0000313" key="3">
    <source>
        <dbReference type="EMBL" id="SMC20088.1"/>
    </source>
</evidence>
<sequence length="270" mass="29418">MKIASERPRKRHHVFACLLAVMVLGAACAPRPTLGPVRGPSQFSTWKAQIQDRLAAFQAFQAVYKVRLVEPQGRTWHAKAVVTVHLPDQARLEVLGPMNRTQGVLLASRTMTSLWILSDGTVYTADDSALLLGRLVGVEVPVDLLASLLIGCPPEGDLKASGATARSDGAWIHTVKDPGKAFQRTYHIRKESGLLERVILSSPDGKNAVATLHHDPHAPYPLVPDALSFTAPRSDVRLTRRAFKPLDSVDPALFGLPPAAQTAKRVHLHR</sequence>
<dbReference type="Proteomes" id="UP000192783">
    <property type="component" value="Unassembled WGS sequence"/>
</dbReference>
<accession>A0A1W1X8T4</accession>
<dbReference type="AlphaFoldDB" id="A0A1W1X8T4"/>
<feature type="chain" id="PRO_5013162071" evidence="2">
    <location>
        <begin position="30"/>
        <end position="270"/>
    </location>
</feature>
<dbReference type="STRING" id="1121390.SAMN02746041_00805"/>
<evidence type="ECO:0000313" key="4">
    <source>
        <dbReference type="Proteomes" id="UP000192783"/>
    </source>
</evidence>
<dbReference type="SUPFAM" id="SSF89392">
    <property type="entry name" value="Prokaryotic lipoproteins and lipoprotein localization factors"/>
    <property type="match status" value="1"/>
</dbReference>
<dbReference type="Gene3D" id="2.50.20.10">
    <property type="entry name" value="Lipoprotein localisation LolA/LolB/LppX"/>
    <property type="match status" value="1"/>
</dbReference>
<organism evidence="3 4">
    <name type="scientific">Desulfacinum hydrothermale DSM 13146</name>
    <dbReference type="NCBI Taxonomy" id="1121390"/>
    <lineage>
        <taxon>Bacteria</taxon>
        <taxon>Pseudomonadati</taxon>
        <taxon>Thermodesulfobacteriota</taxon>
        <taxon>Syntrophobacteria</taxon>
        <taxon>Syntrophobacterales</taxon>
        <taxon>Syntrophobacteraceae</taxon>
        <taxon>Desulfacinum</taxon>
    </lineage>
</organism>